<dbReference type="FunFam" id="1.20.1050.10:FF:000010">
    <property type="entry name" value="Maleylacetoacetate isomerase isoform 1"/>
    <property type="match status" value="1"/>
</dbReference>
<dbReference type="InParanoid" id="A0A6P6XU96"/>
<comment type="cofactor">
    <cofactor evidence="2">
        <name>glutathione</name>
        <dbReference type="ChEBI" id="CHEBI:57925"/>
    </cofactor>
</comment>
<keyword evidence="10" id="KW-1185">Reference proteome</keyword>
<reference evidence="11" key="1">
    <citation type="submission" date="2025-08" db="UniProtKB">
        <authorList>
            <consortium name="RefSeq"/>
        </authorList>
    </citation>
    <scope>IDENTIFICATION</scope>
    <source>
        <strain evidence="11">Airmid</strain>
    </source>
</reference>
<dbReference type="RefSeq" id="XP_027196880.1">
    <property type="nucleotide sequence ID" value="XM_027341079.1"/>
</dbReference>
<evidence type="ECO:0000256" key="2">
    <source>
        <dbReference type="ARBA" id="ARBA00001955"/>
    </source>
</evidence>
<dbReference type="Gene3D" id="1.20.1050.10">
    <property type="match status" value="1"/>
</dbReference>
<organism evidence="10 11">
    <name type="scientific">Dermatophagoides pteronyssinus</name>
    <name type="common">European house dust mite</name>
    <dbReference type="NCBI Taxonomy" id="6956"/>
    <lineage>
        <taxon>Eukaryota</taxon>
        <taxon>Metazoa</taxon>
        <taxon>Ecdysozoa</taxon>
        <taxon>Arthropoda</taxon>
        <taxon>Chelicerata</taxon>
        <taxon>Arachnida</taxon>
        <taxon>Acari</taxon>
        <taxon>Acariformes</taxon>
        <taxon>Sarcoptiformes</taxon>
        <taxon>Astigmata</taxon>
        <taxon>Psoroptidia</taxon>
        <taxon>Analgoidea</taxon>
        <taxon>Pyroglyphidae</taxon>
        <taxon>Dermatophagoidinae</taxon>
        <taxon>Dermatophagoides</taxon>
    </lineage>
</organism>
<dbReference type="GO" id="GO:0006572">
    <property type="term" value="P:L-tyrosine catabolic process"/>
    <property type="evidence" value="ECO:0007669"/>
    <property type="project" value="UniProtKB-KW"/>
</dbReference>
<keyword evidence="6" id="KW-0828">Tyrosine catabolism</keyword>
<dbReference type="InterPro" id="IPR004046">
    <property type="entry name" value="GST_C"/>
</dbReference>
<evidence type="ECO:0000313" key="10">
    <source>
        <dbReference type="Proteomes" id="UP000515146"/>
    </source>
</evidence>
<dbReference type="SUPFAM" id="SSF52833">
    <property type="entry name" value="Thioredoxin-like"/>
    <property type="match status" value="1"/>
</dbReference>
<evidence type="ECO:0000259" key="9">
    <source>
        <dbReference type="PROSITE" id="PS50405"/>
    </source>
</evidence>
<evidence type="ECO:0000256" key="3">
    <source>
        <dbReference type="ARBA" id="ARBA00004671"/>
    </source>
</evidence>
<evidence type="ECO:0000256" key="7">
    <source>
        <dbReference type="ARBA" id="ARBA00023232"/>
    </source>
</evidence>
<evidence type="ECO:0000256" key="5">
    <source>
        <dbReference type="ARBA" id="ARBA00013199"/>
    </source>
</evidence>
<evidence type="ECO:0000256" key="6">
    <source>
        <dbReference type="ARBA" id="ARBA00022878"/>
    </source>
</evidence>
<dbReference type="InterPro" id="IPR005955">
    <property type="entry name" value="GST_Zeta"/>
</dbReference>
<sequence>MMAVPSKFVLYSYWRSSCSWRVRSVLELKKIPYEYRAINLIKGEQYGEEFRHINPLSQVPTLQFQTSDGRNEILNESMAIIDYLEQTFPTPSIYPKDPIERAKVIAISETIVSGIQPIQNLGVMRKIEELTGSKDKSVEWSREWIRKKFQLLETMLKSMSGQYTFGNQLTLADICLVPQIANAIKFQIDMNEFPLLKRLNEFLLTIDSIQKAHPSNQPDKQ</sequence>
<dbReference type="InterPro" id="IPR004045">
    <property type="entry name" value="Glutathione_S-Trfase_N"/>
</dbReference>
<evidence type="ECO:0000259" key="8">
    <source>
        <dbReference type="PROSITE" id="PS50404"/>
    </source>
</evidence>
<dbReference type="FunCoup" id="A0A6P6XU96">
    <property type="interactions" value="790"/>
</dbReference>
<dbReference type="GO" id="GO:0016034">
    <property type="term" value="F:maleylacetoacetate isomerase activity"/>
    <property type="evidence" value="ECO:0007669"/>
    <property type="project" value="UniProtKB-EC"/>
</dbReference>
<dbReference type="Proteomes" id="UP000515146">
    <property type="component" value="Unplaced"/>
</dbReference>
<dbReference type="GO" id="GO:0006559">
    <property type="term" value="P:L-phenylalanine catabolic process"/>
    <property type="evidence" value="ECO:0007669"/>
    <property type="project" value="UniProtKB-UniPathway"/>
</dbReference>
<accession>A0A6P6XU96</accession>
<comment type="pathway">
    <text evidence="3">Amino-acid degradation; L-phenylalanine degradation; acetoacetate and fumarate from L-phenylalanine: step 5/6.</text>
</comment>
<evidence type="ECO:0000313" key="11">
    <source>
        <dbReference type="RefSeq" id="XP_027196880.1"/>
    </source>
</evidence>
<dbReference type="SFLD" id="SFLDS00019">
    <property type="entry name" value="Glutathione_Transferase_(cytos"/>
    <property type="match status" value="1"/>
</dbReference>
<dbReference type="AlphaFoldDB" id="A0A6P6XU96"/>
<dbReference type="SFLD" id="SFLDG00358">
    <property type="entry name" value="Main_(cytGST)"/>
    <property type="match status" value="1"/>
</dbReference>
<dbReference type="OMA" id="VYNAHRF"/>
<dbReference type="UniPathway" id="UPA00139">
    <property type="reaction ID" value="UER00340"/>
</dbReference>
<dbReference type="SUPFAM" id="SSF47616">
    <property type="entry name" value="GST C-terminal domain-like"/>
    <property type="match status" value="1"/>
</dbReference>
<gene>
    <name evidence="11" type="primary">LOC113791317</name>
</gene>
<dbReference type="PANTHER" id="PTHR42673">
    <property type="entry name" value="MALEYLACETOACETATE ISOMERASE"/>
    <property type="match status" value="1"/>
</dbReference>
<dbReference type="NCBIfam" id="TIGR01262">
    <property type="entry name" value="maiA"/>
    <property type="match status" value="1"/>
</dbReference>
<feature type="domain" description="GST N-terminal" evidence="8">
    <location>
        <begin position="6"/>
        <end position="92"/>
    </location>
</feature>
<keyword evidence="7" id="KW-0585">Phenylalanine catabolism</keyword>
<comment type="similarity">
    <text evidence="4">Belongs to the GST superfamily. Zeta family.</text>
</comment>
<dbReference type="GO" id="GO:0005737">
    <property type="term" value="C:cytoplasm"/>
    <property type="evidence" value="ECO:0007669"/>
    <property type="project" value="InterPro"/>
</dbReference>
<dbReference type="PANTHER" id="PTHR42673:SF4">
    <property type="entry name" value="MALEYLACETOACETATE ISOMERASE"/>
    <property type="match status" value="1"/>
</dbReference>
<name>A0A6P6XU96_DERPT</name>
<dbReference type="InterPro" id="IPR040079">
    <property type="entry name" value="Glutathione_S-Trfase"/>
</dbReference>
<feature type="domain" description="GST C-terminal" evidence="9">
    <location>
        <begin position="97"/>
        <end position="221"/>
    </location>
</feature>
<comment type="catalytic activity">
    <reaction evidence="1">
        <text>4-maleylacetoacetate = 4-fumarylacetoacetate</text>
        <dbReference type="Rhea" id="RHEA:14817"/>
        <dbReference type="ChEBI" id="CHEBI:17105"/>
        <dbReference type="ChEBI" id="CHEBI:18034"/>
        <dbReference type="EC" id="5.2.1.2"/>
    </reaction>
</comment>
<dbReference type="GO" id="GO:0004364">
    <property type="term" value="F:glutathione transferase activity"/>
    <property type="evidence" value="ECO:0007669"/>
    <property type="project" value="TreeGrafter"/>
</dbReference>
<dbReference type="PROSITE" id="PS50404">
    <property type="entry name" value="GST_NTER"/>
    <property type="match status" value="1"/>
</dbReference>
<dbReference type="EC" id="5.2.1.2" evidence="5"/>
<dbReference type="CDD" id="cd03042">
    <property type="entry name" value="GST_N_Zeta"/>
    <property type="match status" value="1"/>
</dbReference>
<evidence type="ECO:0000256" key="1">
    <source>
        <dbReference type="ARBA" id="ARBA00001622"/>
    </source>
</evidence>
<dbReference type="OrthoDB" id="202840at2759"/>
<dbReference type="KEGG" id="dpte:113791317"/>
<dbReference type="InterPro" id="IPR036282">
    <property type="entry name" value="Glutathione-S-Trfase_C_sf"/>
</dbReference>
<evidence type="ECO:0000256" key="4">
    <source>
        <dbReference type="ARBA" id="ARBA00010007"/>
    </source>
</evidence>
<dbReference type="InterPro" id="IPR036249">
    <property type="entry name" value="Thioredoxin-like_sf"/>
</dbReference>
<dbReference type="Pfam" id="PF13409">
    <property type="entry name" value="GST_N_2"/>
    <property type="match status" value="1"/>
</dbReference>
<protein>
    <recommendedName>
        <fullName evidence="5">maleylacetoacetate isomerase</fullName>
        <ecNumber evidence="5">5.2.1.2</ecNumber>
    </recommendedName>
</protein>
<dbReference type="InterPro" id="IPR034330">
    <property type="entry name" value="GST_Zeta_C"/>
</dbReference>
<dbReference type="Pfam" id="PF14497">
    <property type="entry name" value="GST_C_3"/>
    <property type="match status" value="1"/>
</dbReference>
<dbReference type="GO" id="GO:0006749">
    <property type="term" value="P:glutathione metabolic process"/>
    <property type="evidence" value="ECO:0007669"/>
    <property type="project" value="TreeGrafter"/>
</dbReference>
<dbReference type="InterPro" id="IPR010987">
    <property type="entry name" value="Glutathione-S-Trfase_C-like"/>
</dbReference>
<dbReference type="InterPro" id="IPR034333">
    <property type="entry name" value="GST_Zeta_N"/>
</dbReference>
<dbReference type="PROSITE" id="PS50405">
    <property type="entry name" value="GST_CTER"/>
    <property type="match status" value="1"/>
</dbReference>
<proteinExistence type="inferred from homology"/>
<dbReference type="Gene3D" id="3.40.30.10">
    <property type="entry name" value="Glutaredoxin"/>
    <property type="match status" value="1"/>
</dbReference>
<dbReference type="CDD" id="cd03191">
    <property type="entry name" value="GST_C_Zeta"/>
    <property type="match status" value="1"/>
</dbReference>